<dbReference type="AlphaFoldDB" id="A0A8X6LJU9"/>
<organism evidence="2 3">
    <name type="scientific">Trichonephila clavata</name>
    <name type="common">Joro spider</name>
    <name type="synonym">Nephila clavata</name>
    <dbReference type="NCBI Taxonomy" id="2740835"/>
    <lineage>
        <taxon>Eukaryota</taxon>
        <taxon>Metazoa</taxon>
        <taxon>Ecdysozoa</taxon>
        <taxon>Arthropoda</taxon>
        <taxon>Chelicerata</taxon>
        <taxon>Arachnida</taxon>
        <taxon>Araneae</taxon>
        <taxon>Araneomorphae</taxon>
        <taxon>Entelegynae</taxon>
        <taxon>Araneoidea</taxon>
        <taxon>Nephilidae</taxon>
        <taxon>Trichonephila</taxon>
    </lineage>
</organism>
<dbReference type="Proteomes" id="UP000887116">
    <property type="component" value="Unassembled WGS sequence"/>
</dbReference>
<sequence>MSYHKCTRKEDLINVLNEIGEQVSSKETIFELKTKLENSKLFKDDPEFVMNMINLSIEDRQSKAEQQLQITNSQLELEKIKLQQMDREIELQKAKAEGNYVDVIVDDIPLIATLDSGANSVIINKKYVSAKKRVRSQITLTSCFGERRIANVSEFTISLKGGETQTIPAAVCEIEAEILLPLRVYEFLKSGSEEARSNVRICNPVCLKDGIVGEQQIDESGCLVNSERIMDKSNLFLLK</sequence>
<keyword evidence="1" id="KW-0175">Coiled coil</keyword>
<gene>
    <name evidence="2" type="ORF">TNCT_641611</name>
</gene>
<evidence type="ECO:0000313" key="3">
    <source>
        <dbReference type="Proteomes" id="UP000887116"/>
    </source>
</evidence>
<comment type="caution">
    <text evidence="2">The sequence shown here is derived from an EMBL/GenBank/DDBJ whole genome shotgun (WGS) entry which is preliminary data.</text>
</comment>
<keyword evidence="3" id="KW-1185">Reference proteome</keyword>
<accession>A0A8X6LJU9</accession>
<feature type="coiled-coil region" evidence="1">
    <location>
        <begin position="63"/>
        <end position="97"/>
    </location>
</feature>
<feature type="non-terminal residue" evidence="2">
    <location>
        <position position="1"/>
    </location>
</feature>
<dbReference type="EMBL" id="BMAO01016766">
    <property type="protein sequence ID" value="GFR11007.1"/>
    <property type="molecule type" value="Genomic_DNA"/>
</dbReference>
<name>A0A8X6LJU9_TRICU</name>
<proteinExistence type="predicted"/>
<reference evidence="2" key="1">
    <citation type="submission" date="2020-07" db="EMBL/GenBank/DDBJ databases">
        <title>Multicomponent nature underlies the extraordinary mechanical properties of spider dragline silk.</title>
        <authorList>
            <person name="Kono N."/>
            <person name="Nakamura H."/>
            <person name="Mori M."/>
            <person name="Yoshida Y."/>
            <person name="Ohtoshi R."/>
            <person name="Malay A.D."/>
            <person name="Moran D.A.P."/>
            <person name="Tomita M."/>
            <person name="Numata K."/>
            <person name="Arakawa K."/>
        </authorList>
    </citation>
    <scope>NUCLEOTIDE SEQUENCE</scope>
</reference>
<evidence type="ECO:0000313" key="2">
    <source>
        <dbReference type="EMBL" id="GFR11007.1"/>
    </source>
</evidence>
<protein>
    <submittedName>
        <fullName evidence="2">Uncharacterized protein</fullName>
    </submittedName>
</protein>
<evidence type="ECO:0000256" key="1">
    <source>
        <dbReference type="SAM" id="Coils"/>
    </source>
</evidence>